<sequence>MLGFTNGETYSESSTESDSDDGEDDNDGDDDNVDGDDGANADVVVYISSPAPHADRVHSPPPGASDTMPSWALTSEIKRLKKKNFKLAHYQVPSSKPFKRLIKGPSKPSYKNFRVSSSSSESDGARRQGKKDDESQEDDEQHLEDADYAYFSPNHQQFDHNEEIAIIPEVHEQAEPEISISKPNENIEPINVSVNVSVKDKGKAIATEEEKTKKAKLVEAKQVNTSESEKIPDKYVELYEKIDNDNEKFLEHGCGRIEDSEKEQLEDVNMSDKSEEPIKFEFFSFLEDKSYNHFEEVMSEEAELKSLTQYVKEHRLVATDTGLRHLRYVVKKHQAYQFISKGTLPIIDKPSPIVPNDEEQEKSDLIKAFVKMGYKEELLAKSSRNTLRKMMTKLKESREEKENLRKQQEFERIQRDKETKSLKKMLEQRHEQKQEVEIHKQGYTAQVDALQRRWDSILVFKRSTGEHSEEKGNEELLVERGGQESIRVYDPIELKWLYTEDTFALESIKIVYEPRVDFAYKCIRSFADRRRHAMKDLRR</sequence>
<organism evidence="1 2">
    <name type="scientific">Smallanthus sonchifolius</name>
    <dbReference type="NCBI Taxonomy" id="185202"/>
    <lineage>
        <taxon>Eukaryota</taxon>
        <taxon>Viridiplantae</taxon>
        <taxon>Streptophyta</taxon>
        <taxon>Embryophyta</taxon>
        <taxon>Tracheophyta</taxon>
        <taxon>Spermatophyta</taxon>
        <taxon>Magnoliopsida</taxon>
        <taxon>eudicotyledons</taxon>
        <taxon>Gunneridae</taxon>
        <taxon>Pentapetalae</taxon>
        <taxon>asterids</taxon>
        <taxon>campanulids</taxon>
        <taxon>Asterales</taxon>
        <taxon>Asteraceae</taxon>
        <taxon>Asteroideae</taxon>
        <taxon>Heliantheae alliance</taxon>
        <taxon>Millerieae</taxon>
        <taxon>Smallanthus</taxon>
    </lineage>
</organism>
<comment type="caution">
    <text evidence="1">The sequence shown here is derived from an EMBL/GenBank/DDBJ whole genome shotgun (WGS) entry which is preliminary data.</text>
</comment>
<gene>
    <name evidence="1" type="ORF">L1987_46677</name>
</gene>
<reference evidence="2" key="1">
    <citation type="journal article" date="2022" name="Mol. Ecol. Resour.">
        <title>The genomes of chicory, endive, great burdock and yacon provide insights into Asteraceae palaeo-polyploidization history and plant inulin production.</title>
        <authorList>
            <person name="Fan W."/>
            <person name="Wang S."/>
            <person name="Wang H."/>
            <person name="Wang A."/>
            <person name="Jiang F."/>
            <person name="Liu H."/>
            <person name="Zhao H."/>
            <person name="Xu D."/>
            <person name="Zhang Y."/>
        </authorList>
    </citation>
    <scope>NUCLEOTIDE SEQUENCE [LARGE SCALE GENOMIC DNA]</scope>
    <source>
        <strain evidence="2">cv. Yunnan</strain>
    </source>
</reference>
<reference evidence="1 2" key="2">
    <citation type="journal article" date="2022" name="Mol. Ecol. Resour.">
        <title>The genomes of chicory, endive, great burdock and yacon provide insights into Asteraceae paleo-polyploidization history and plant inulin production.</title>
        <authorList>
            <person name="Fan W."/>
            <person name="Wang S."/>
            <person name="Wang H."/>
            <person name="Wang A."/>
            <person name="Jiang F."/>
            <person name="Liu H."/>
            <person name="Zhao H."/>
            <person name="Xu D."/>
            <person name="Zhang Y."/>
        </authorList>
    </citation>
    <scope>NUCLEOTIDE SEQUENCE [LARGE SCALE GENOMIC DNA]</scope>
    <source>
        <strain evidence="2">cv. Yunnan</strain>
        <tissue evidence="1">Leaves</tissue>
    </source>
</reference>
<accession>A0ACB9G0G6</accession>
<evidence type="ECO:0000313" key="1">
    <source>
        <dbReference type="EMBL" id="KAI3776887.1"/>
    </source>
</evidence>
<dbReference type="Proteomes" id="UP001056120">
    <property type="component" value="Linkage Group LG15"/>
</dbReference>
<protein>
    <submittedName>
        <fullName evidence="1">Uncharacterized protein</fullName>
    </submittedName>
</protein>
<keyword evidence="2" id="KW-1185">Reference proteome</keyword>
<name>A0ACB9G0G6_9ASTR</name>
<dbReference type="EMBL" id="CM042032">
    <property type="protein sequence ID" value="KAI3776887.1"/>
    <property type="molecule type" value="Genomic_DNA"/>
</dbReference>
<proteinExistence type="predicted"/>
<evidence type="ECO:0000313" key="2">
    <source>
        <dbReference type="Proteomes" id="UP001056120"/>
    </source>
</evidence>